<keyword evidence="3" id="KW-1185">Reference proteome</keyword>
<dbReference type="EMBL" id="JBBNAG010000001">
    <property type="protein sequence ID" value="KAK9166587.1"/>
    <property type="molecule type" value="Genomic_DNA"/>
</dbReference>
<protein>
    <submittedName>
        <fullName evidence="2">Uncharacterized protein</fullName>
    </submittedName>
</protein>
<feature type="region of interest" description="Disordered" evidence="1">
    <location>
        <begin position="359"/>
        <end position="379"/>
    </location>
</feature>
<evidence type="ECO:0000256" key="1">
    <source>
        <dbReference type="SAM" id="MobiDB-lite"/>
    </source>
</evidence>
<evidence type="ECO:0000313" key="3">
    <source>
        <dbReference type="Proteomes" id="UP001419268"/>
    </source>
</evidence>
<comment type="caution">
    <text evidence="2">The sequence shown here is derived from an EMBL/GenBank/DDBJ whole genome shotgun (WGS) entry which is preliminary data.</text>
</comment>
<dbReference type="Proteomes" id="UP001419268">
    <property type="component" value="Unassembled WGS sequence"/>
</dbReference>
<organism evidence="2 3">
    <name type="scientific">Stephania cephalantha</name>
    <dbReference type="NCBI Taxonomy" id="152367"/>
    <lineage>
        <taxon>Eukaryota</taxon>
        <taxon>Viridiplantae</taxon>
        <taxon>Streptophyta</taxon>
        <taxon>Embryophyta</taxon>
        <taxon>Tracheophyta</taxon>
        <taxon>Spermatophyta</taxon>
        <taxon>Magnoliopsida</taxon>
        <taxon>Ranunculales</taxon>
        <taxon>Menispermaceae</taxon>
        <taxon>Menispermoideae</taxon>
        <taxon>Cissampelideae</taxon>
        <taxon>Stephania</taxon>
    </lineage>
</organism>
<proteinExistence type="predicted"/>
<reference evidence="2 3" key="1">
    <citation type="submission" date="2024-01" db="EMBL/GenBank/DDBJ databases">
        <title>Genome assemblies of Stephania.</title>
        <authorList>
            <person name="Yang L."/>
        </authorList>
    </citation>
    <scope>NUCLEOTIDE SEQUENCE [LARGE SCALE GENOMIC DNA]</scope>
    <source>
        <strain evidence="2">JXDWG</strain>
        <tissue evidence="2">Leaf</tissue>
    </source>
</reference>
<accession>A0AAP0L8N1</accession>
<dbReference type="AlphaFoldDB" id="A0AAP0L8N1"/>
<sequence length="498" mass="55682">MDVEVCAIDFLLQARVEEEEFDGLDGSTGEIIMVLIRPIGGLSRGSISISYNEVIKRIKQSYERWSEEDEGDDDGDGFGGGGASGVRRMKGGGAGAVRHVTATGDGGEKINKIMASAERVVIQFNIVTSLDEFRYGPQQKQEASVFGKLAQALTILCYIIAYSWHLLNASRFILKMEIDFIVREKTKICKLEKAHEISSLFAPSIQLVISNVFSNSLWVHCLFSTADLGGDFSSSLKVTSSAAKVRCTLTMSSKGSQYNIVDCLIKNLARKIQWDKTIAKEKKYHQARENLKSYERSVLDIGAGLRLDSTPIIIELEPYMCYFKVSDESVVGLEPLMEIRDGSNWDEFPYTCISEYEDSDDEVTTPMTTDDDDFDPESESFDISTKVEQDLLKIFEGRVFRFMIKNRGGAVEIFLQNFEGILYTHSLRSPYESAENVLHVRLWTNVTNLRQGLAPTSISFYTATNPNLHINWGKFPAVPRASDHLANGSNSFLAYPID</sequence>
<gene>
    <name evidence="2" type="ORF">Scep_001778</name>
</gene>
<evidence type="ECO:0000313" key="2">
    <source>
        <dbReference type="EMBL" id="KAK9166587.1"/>
    </source>
</evidence>
<name>A0AAP0L8N1_9MAGN</name>